<feature type="transmembrane region" description="Helical" evidence="1">
    <location>
        <begin position="49"/>
        <end position="68"/>
    </location>
</feature>
<reference evidence="2 3" key="1">
    <citation type="journal article" date="2015" name="Nature">
        <title>rRNA introns, odd ribosomes, and small enigmatic genomes across a large radiation of phyla.</title>
        <authorList>
            <person name="Brown C.T."/>
            <person name="Hug L.A."/>
            <person name="Thomas B.C."/>
            <person name="Sharon I."/>
            <person name="Castelle C.J."/>
            <person name="Singh A."/>
            <person name="Wilkins M.J."/>
            <person name="Williams K.H."/>
            <person name="Banfield J.F."/>
        </authorList>
    </citation>
    <scope>NUCLEOTIDE SEQUENCE [LARGE SCALE GENOMIC DNA]</scope>
</reference>
<dbReference type="EMBL" id="LCAE01000049">
    <property type="protein sequence ID" value="KKR84170.1"/>
    <property type="molecule type" value="Genomic_DNA"/>
</dbReference>
<organism evidence="2 3">
    <name type="scientific">Candidatus Woesebacteria bacterium GW2011_GWB1_41_10</name>
    <dbReference type="NCBI Taxonomy" id="1618577"/>
    <lineage>
        <taxon>Bacteria</taxon>
        <taxon>Candidatus Woeseibacteriota</taxon>
    </lineage>
</organism>
<sequence>MIGISVLGIAKIFVLFALGLYIIFALVVIKQVSLMTKTVEVGLEGFIKLIAWGHLIFAVVIFFIALTIL</sequence>
<dbReference type="AlphaFoldDB" id="A0A0G0WIJ1"/>
<gene>
    <name evidence="2" type="ORF">UU32_C0049G0008</name>
</gene>
<dbReference type="Proteomes" id="UP000033858">
    <property type="component" value="Unassembled WGS sequence"/>
</dbReference>
<protein>
    <recommendedName>
        <fullName evidence="4">Integral membrane protein</fullName>
    </recommendedName>
</protein>
<evidence type="ECO:0008006" key="4">
    <source>
        <dbReference type="Google" id="ProtNLM"/>
    </source>
</evidence>
<name>A0A0G0WIJ1_9BACT</name>
<accession>A0A0G0WIJ1</accession>
<evidence type="ECO:0000313" key="2">
    <source>
        <dbReference type="EMBL" id="KKR84170.1"/>
    </source>
</evidence>
<evidence type="ECO:0000256" key="1">
    <source>
        <dbReference type="SAM" id="Phobius"/>
    </source>
</evidence>
<feature type="transmembrane region" description="Helical" evidence="1">
    <location>
        <begin position="12"/>
        <end position="29"/>
    </location>
</feature>
<dbReference type="InterPro" id="IPR043716">
    <property type="entry name" value="DUF5657"/>
</dbReference>
<keyword evidence="1" id="KW-0812">Transmembrane</keyword>
<dbReference type="Pfam" id="PF18901">
    <property type="entry name" value="DUF5657"/>
    <property type="match status" value="1"/>
</dbReference>
<comment type="caution">
    <text evidence="2">The sequence shown here is derived from an EMBL/GenBank/DDBJ whole genome shotgun (WGS) entry which is preliminary data.</text>
</comment>
<keyword evidence="1" id="KW-1133">Transmembrane helix</keyword>
<keyword evidence="1" id="KW-0472">Membrane</keyword>
<evidence type="ECO:0000313" key="3">
    <source>
        <dbReference type="Proteomes" id="UP000033858"/>
    </source>
</evidence>
<proteinExistence type="predicted"/>